<evidence type="ECO:0000313" key="2">
    <source>
        <dbReference type="EMBL" id="TQF06625.1"/>
    </source>
</evidence>
<dbReference type="EMBL" id="VIGB01000003">
    <property type="protein sequence ID" value="TQF06625.1"/>
    <property type="molecule type" value="Genomic_DNA"/>
</dbReference>
<keyword evidence="2" id="KW-0378">Hydrolase</keyword>
<dbReference type="GO" id="GO:0016787">
    <property type="term" value="F:hydrolase activity"/>
    <property type="evidence" value="ECO:0007669"/>
    <property type="project" value="UniProtKB-KW"/>
</dbReference>
<dbReference type="PANTHER" id="PTHR37017:SF11">
    <property type="entry name" value="ESTERASE_LIPASE_THIOESTERASE DOMAIN-CONTAINING PROTEIN"/>
    <property type="match status" value="1"/>
</dbReference>
<evidence type="ECO:0000259" key="1">
    <source>
        <dbReference type="Pfam" id="PF12697"/>
    </source>
</evidence>
<gene>
    <name evidence="2" type="ORF">E6W39_36075</name>
</gene>
<dbReference type="Pfam" id="PF12697">
    <property type="entry name" value="Abhydrolase_6"/>
    <property type="match status" value="1"/>
</dbReference>
<comment type="caution">
    <text evidence="2">The sequence shown here is derived from an EMBL/GenBank/DDBJ whole genome shotgun (WGS) entry which is preliminary data.</text>
</comment>
<feature type="domain" description="AB hydrolase-1" evidence="1">
    <location>
        <begin position="4"/>
        <end position="198"/>
    </location>
</feature>
<accession>A0A540WC55</accession>
<dbReference type="Proteomes" id="UP000319103">
    <property type="component" value="Unassembled WGS sequence"/>
</dbReference>
<name>A0A540WC55_9ACTN</name>
<dbReference type="InterPro" id="IPR000073">
    <property type="entry name" value="AB_hydrolase_1"/>
</dbReference>
<reference evidence="2 3" key="1">
    <citation type="submission" date="2019-06" db="EMBL/GenBank/DDBJ databases">
        <title>Description of Kitasatospora acidophila sp. nov. isolated from pine grove soil, and reclassification of Streptomyces novaecaesareae to Kitasatospora novaeceasareae comb. nov.</title>
        <authorList>
            <person name="Kim M.J."/>
        </authorList>
    </citation>
    <scope>NUCLEOTIDE SEQUENCE [LARGE SCALE GENOMIC DNA]</scope>
    <source>
        <strain evidence="2 3">MMS16-CNU292</strain>
    </source>
</reference>
<keyword evidence="3" id="KW-1185">Reference proteome</keyword>
<proteinExistence type="predicted"/>
<evidence type="ECO:0000313" key="3">
    <source>
        <dbReference type="Proteomes" id="UP000319103"/>
    </source>
</evidence>
<dbReference type="InterPro" id="IPR029058">
    <property type="entry name" value="AB_hydrolase_fold"/>
</dbReference>
<dbReference type="InterPro" id="IPR052897">
    <property type="entry name" value="Sec-Metab_Biosynth_Hydrolase"/>
</dbReference>
<dbReference type="RefSeq" id="WP_141637039.1">
    <property type="nucleotide sequence ID" value="NZ_VIGB01000003.1"/>
</dbReference>
<dbReference type="AlphaFoldDB" id="A0A540WC55"/>
<dbReference type="OrthoDB" id="9773549at2"/>
<dbReference type="SUPFAM" id="SSF53474">
    <property type="entry name" value="alpha/beta-Hydrolases"/>
    <property type="match status" value="1"/>
</dbReference>
<protein>
    <submittedName>
        <fullName evidence="2">Alpha/beta hydrolase</fullName>
    </submittedName>
</protein>
<dbReference type="PANTHER" id="PTHR37017">
    <property type="entry name" value="AB HYDROLASE-1 DOMAIN-CONTAINING PROTEIN-RELATED"/>
    <property type="match status" value="1"/>
</dbReference>
<sequence length="225" mass="24642">MATFVLVPGTYHGGWWYGPIAEELRGHGHTVHALTLTGVGERNHLLNASINLSTHIEDIVQVLDNEEIEDAVLVGHSYGGMPITGAADRRPERIASLVYLDSFAPRDGESELDILPADWQQPTLAAAAGNGFAMVPPAFLTAKDARVTSHPLATKLQRIRLTGAHEQVKHRTYVHSSGFEGSPFLATYERLRQDPSWTVESLPIGHDIIRDAPDYLVKLLLAQVS</sequence>
<organism evidence="2 3">
    <name type="scientific">Kitasatospora acidiphila</name>
    <dbReference type="NCBI Taxonomy" id="2567942"/>
    <lineage>
        <taxon>Bacteria</taxon>
        <taxon>Bacillati</taxon>
        <taxon>Actinomycetota</taxon>
        <taxon>Actinomycetes</taxon>
        <taxon>Kitasatosporales</taxon>
        <taxon>Streptomycetaceae</taxon>
        <taxon>Kitasatospora</taxon>
    </lineage>
</organism>
<dbReference type="Gene3D" id="3.40.50.1820">
    <property type="entry name" value="alpha/beta hydrolase"/>
    <property type="match status" value="1"/>
</dbReference>